<feature type="transmembrane region" description="Helical" evidence="1">
    <location>
        <begin position="21"/>
        <end position="49"/>
    </location>
</feature>
<dbReference type="RefSeq" id="WP_084521582.1">
    <property type="nucleotide sequence ID" value="NZ_JABELX010000004.1"/>
</dbReference>
<dbReference type="EMBL" id="JABELX010000004">
    <property type="protein sequence ID" value="NNH71029.1"/>
    <property type="molecule type" value="Genomic_DNA"/>
</dbReference>
<dbReference type="Proteomes" id="UP000586827">
    <property type="component" value="Unassembled WGS sequence"/>
</dbReference>
<organism evidence="2 3">
    <name type="scientific">Nocardia uniformis</name>
    <dbReference type="NCBI Taxonomy" id="53432"/>
    <lineage>
        <taxon>Bacteria</taxon>
        <taxon>Bacillati</taxon>
        <taxon>Actinomycetota</taxon>
        <taxon>Actinomycetes</taxon>
        <taxon>Mycobacteriales</taxon>
        <taxon>Nocardiaceae</taxon>
        <taxon>Nocardia</taxon>
    </lineage>
</organism>
<dbReference type="AlphaFoldDB" id="A0A849C822"/>
<comment type="caution">
    <text evidence="2">The sequence shown here is derived from an EMBL/GenBank/DDBJ whole genome shotgun (WGS) entry which is preliminary data.</text>
</comment>
<gene>
    <name evidence="2" type="ORF">HLB23_14340</name>
</gene>
<evidence type="ECO:0000256" key="1">
    <source>
        <dbReference type="SAM" id="Phobius"/>
    </source>
</evidence>
<accession>A0A849C822</accession>
<keyword evidence="1" id="KW-0472">Membrane</keyword>
<dbReference type="Gene3D" id="2.160.20.80">
    <property type="entry name" value="E3 ubiquitin-protein ligase SopA"/>
    <property type="match status" value="1"/>
</dbReference>
<dbReference type="Pfam" id="PF13576">
    <property type="entry name" value="Pentapeptide_3"/>
    <property type="match status" value="2"/>
</dbReference>
<dbReference type="SUPFAM" id="SSF141571">
    <property type="entry name" value="Pentapeptide repeat-like"/>
    <property type="match status" value="1"/>
</dbReference>
<reference evidence="2 3" key="1">
    <citation type="submission" date="2020-05" db="EMBL/GenBank/DDBJ databases">
        <title>MicrobeNet Type strains.</title>
        <authorList>
            <person name="Nicholson A.C."/>
        </authorList>
    </citation>
    <scope>NUCLEOTIDE SEQUENCE [LARGE SCALE GENOMIC DNA]</scope>
    <source>
        <strain evidence="2 3">JCM 3224</strain>
    </source>
</reference>
<evidence type="ECO:0000313" key="2">
    <source>
        <dbReference type="EMBL" id="NNH71029.1"/>
    </source>
</evidence>
<evidence type="ECO:0000313" key="3">
    <source>
        <dbReference type="Proteomes" id="UP000586827"/>
    </source>
</evidence>
<keyword evidence="3" id="KW-1185">Reference proteome</keyword>
<protein>
    <submittedName>
        <fullName evidence="2">Pentapeptide repeat-containing protein</fullName>
    </submittedName>
</protein>
<sequence length="446" mass="47594">MGIMLRTRTVLRRTRAAVGRIPLLVAVILAVAGGLAIAAGAGWVAVVVLGTKDEPAAPLDITKVALVVAGGVGGAVALVVAYRRQRDLESARFIERFGAAATQLGSPYTAVRIAGVYAMAVVADESAGDRRQQCIDVLCGYLRLPYDAAHGGSGRTKLVTKNVVQRDAVSRDVEVEQEEHTEYRQNDKVVRQTIVRVIAAHLREHDNSWSTHDFDFTAAHLEEFDFRNVALSGHTWFESATFSGPANFSGATFSGSATFSEATFSGTAWFVKATFSGPARFSGATFSDTADFDCATFSGRAEFGGATFSGSAEFGDATFSGRAGFVWATFSDTADFDKATLSDTAWFIETTFSGPARFVETTFSGTALFSETTFSGPATFDNVEFAAAGTTDAVVSFRHADFGSSPVTFDQPRQWGPPAPIFDWDADPSTKPANILTTPWPPTPVT</sequence>
<feature type="transmembrane region" description="Helical" evidence="1">
    <location>
        <begin position="61"/>
        <end position="82"/>
    </location>
</feature>
<name>A0A849C822_9NOCA</name>
<proteinExistence type="predicted"/>
<dbReference type="InterPro" id="IPR001646">
    <property type="entry name" value="5peptide_repeat"/>
</dbReference>
<keyword evidence="1" id="KW-1133">Transmembrane helix</keyword>
<keyword evidence="1" id="KW-0812">Transmembrane</keyword>